<evidence type="ECO:0000313" key="2">
    <source>
        <dbReference type="EMBL" id="NTC27802.1"/>
    </source>
</evidence>
<keyword evidence="1" id="KW-1133">Transmembrane helix</keyword>
<evidence type="ECO:0000313" key="3">
    <source>
        <dbReference type="Proteomes" id="UP000702952"/>
    </source>
</evidence>
<dbReference type="Proteomes" id="UP000702952">
    <property type="component" value="Unassembled WGS sequence"/>
</dbReference>
<dbReference type="InterPro" id="IPR050445">
    <property type="entry name" value="Bact_polysacc_biosynth/exp"/>
</dbReference>
<comment type="caution">
    <text evidence="2">The sequence shown here is derived from an EMBL/GenBank/DDBJ whole genome shotgun (WGS) entry which is preliminary data.</text>
</comment>
<feature type="transmembrane region" description="Helical" evidence="1">
    <location>
        <begin position="66"/>
        <end position="90"/>
    </location>
</feature>
<dbReference type="GO" id="GO:0005886">
    <property type="term" value="C:plasma membrane"/>
    <property type="evidence" value="ECO:0007669"/>
    <property type="project" value="TreeGrafter"/>
</dbReference>
<dbReference type="AlphaFoldDB" id="A0AA44F2W5"/>
<accession>A0AA44F2W5</accession>
<dbReference type="EMBL" id="JAAMAY010000006">
    <property type="protein sequence ID" value="NTC27802.1"/>
    <property type="molecule type" value="Genomic_DNA"/>
</dbReference>
<gene>
    <name evidence="2" type="ORF">G6M46_06430</name>
</gene>
<dbReference type="RefSeq" id="WP_065660365.1">
    <property type="nucleotide sequence ID" value="NZ_CP123839.1"/>
</dbReference>
<proteinExistence type="predicted"/>
<protein>
    <submittedName>
        <fullName evidence="2">Capsule biosynthesis protein</fullName>
    </submittedName>
</protein>
<keyword evidence="1" id="KW-0472">Membrane</keyword>
<dbReference type="GO" id="GO:0004713">
    <property type="term" value="F:protein tyrosine kinase activity"/>
    <property type="evidence" value="ECO:0007669"/>
    <property type="project" value="TreeGrafter"/>
</dbReference>
<dbReference type="PANTHER" id="PTHR32309:SF13">
    <property type="entry name" value="FERRIC ENTEROBACTIN TRANSPORT PROTEIN FEPE"/>
    <property type="match status" value="1"/>
</dbReference>
<keyword evidence="1" id="KW-0812">Transmembrane</keyword>
<evidence type="ECO:0000256" key="1">
    <source>
        <dbReference type="SAM" id="Phobius"/>
    </source>
</evidence>
<sequence>MTDTITKSAKTKAETDQIPLELQETPKTAGWLRLYESGRRRLLTKAPPQIETANEPKLQHGGKTPWGLITFVLLVLIPFLASLIYFILIASDQYTSEARFAVRSLADDGSSERVDTGIMSMQSSSQDAYVVTSFIHSAEILRRLDGKIDYRAIFQRDDADFLARFDKRGSHEDFLKYWMKHVVAYIDGPSGIIILKVQTFTPEDSVNLAKAILEESEKLVNELTVRAREDMMSSFRDEVERTDRLYQAALGNLNRFQQGSGLLNPTEQAQQKGTLLTGLLGRKLEMESQIFVLRQAKNTDSPRYRQLSLGLESINQQIDGIRSQITGGADASLANVISNFAVVETDRVVAEKLYEAARRNYDQAFAAALRKALYLTVFVNPALPEEALYPRRFLSPVLIMLGLLTAWTILALAWASVEDHRL</sequence>
<feature type="transmembrane region" description="Helical" evidence="1">
    <location>
        <begin position="397"/>
        <end position="417"/>
    </location>
</feature>
<reference evidence="2" key="1">
    <citation type="journal article" date="2020" name="Science">
        <title>Unexpected conservation and global transmission of agrobacterial virulence plasmids.</title>
        <authorList>
            <person name="Weisberg A.J."/>
            <person name="Davis E.W. 2nd"/>
            <person name="Tabima J."/>
            <person name="Belcher M.S."/>
            <person name="Miller M."/>
            <person name="Kuo C.H."/>
            <person name="Loper J.E."/>
            <person name="Grunwald N.J."/>
            <person name="Putnam M.L."/>
            <person name="Chang J.H."/>
        </authorList>
    </citation>
    <scope>NUCLEOTIDE SEQUENCE</scope>
    <source>
        <strain evidence="2">17-1853-1a</strain>
    </source>
</reference>
<dbReference type="PANTHER" id="PTHR32309">
    <property type="entry name" value="TYROSINE-PROTEIN KINASE"/>
    <property type="match status" value="1"/>
</dbReference>
<organism evidence="2 3">
    <name type="scientific">Agrobacterium tumefaciens</name>
    <dbReference type="NCBI Taxonomy" id="358"/>
    <lineage>
        <taxon>Bacteria</taxon>
        <taxon>Pseudomonadati</taxon>
        <taxon>Pseudomonadota</taxon>
        <taxon>Alphaproteobacteria</taxon>
        <taxon>Hyphomicrobiales</taxon>
        <taxon>Rhizobiaceae</taxon>
        <taxon>Rhizobium/Agrobacterium group</taxon>
        <taxon>Agrobacterium</taxon>
        <taxon>Agrobacterium tumefaciens complex</taxon>
    </lineage>
</organism>
<name>A0AA44F2W5_AGRTU</name>